<sequence>MILLAASAEAVESRSSEITFACDFLGRCPLQASPGAPDRDVQPFEGSLGRPCGWRWRATPSGSRKVRVCY</sequence>
<protein>
    <submittedName>
        <fullName evidence="1">Uncharacterized protein</fullName>
    </submittedName>
</protein>
<proteinExistence type="predicted"/>
<keyword evidence="2" id="KW-1185">Reference proteome</keyword>
<name>A0A2U8WEW7_9HYPH</name>
<organism evidence="1 2">
    <name type="scientific">Methylobacterium durans</name>
    <dbReference type="NCBI Taxonomy" id="2202825"/>
    <lineage>
        <taxon>Bacteria</taxon>
        <taxon>Pseudomonadati</taxon>
        <taxon>Pseudomonadota</taxon>
        <taxon>Alphaproteobacteria</taxon>
        <taxon>Hyphomicrobiales</taxon>
        <taxon>Methylobacteriaceae</taxon>
        <taxon>Methylobacterium</taxon>
    </lineage>
</organism>
<dbReference type="OrthoDB" id="7996687at2"/>
<evidence type="ECO:0000313" key="1">
    <source>
        <dbReference type="EMBL" id="AWN44663.1"/>
    </source>
</evidence>
<dbReference type="EMBL" id="CP029550">
    <property type="protein sequence ID" value="AWN44663.1"/>
    <property type="molecule type" value="Genomic_DNA"/>
</dbReference>
<accession>A0A2U8WEW7</accession>
<evidence type="ECO:0000313" key="2">
    <source>
        <dbReference type="Proteomes" id="UP000245926"/>
    </source>
</evidence>
<reference evidence="2" key="1">
    <citation type="submission" date="2018-05" db="EMBL/GenBank/DDBJ databases">
        <title>Complete Genome Sequence of Methylobacterium sp. 17SD2-17.</title>
        <authorList>
            <person name="Srinivasan S."/>
        </authorList>
    </citation>
    <scope>NUCLEOTIDE SEQUENCE [LARGE SCALE GENOMIC DNA]</scope>
    <source>
        <strain evidence="2">17SD2-17</strain>
    </source>
</reference>
<dbReference type="KEGG" id="mets:DK389_19285"/>
<dbReference type="AlphaFoldDB" id="A0A2U8WEW7"/>
<gene>
    <name evidence="1" type="ORF">DK389_19285</name>
</gene>
<dbReference type="Proteomes" id="UP000245926">
    <property type="component" value="Chromosome"/>
</dbReference>